<reference evidence="2 3" key="1">
    <citation type="submission" date="2018-12" db="EMBL/GenBank/DDBJ databases">
        <authorList>
            <person name="Li F."/>
        </authorList>
    </citation>
    <scope>NUCLEOTIDE SEQUENCE [LARGE SCALE GENOMIC DNA]</scope>
    <source>
        <strain evidence="2 3">8H24J-4-2</strain>
    </source>
</reference>
<gene>
    <name evidence="2" type="ORF">ELQ92_12865</name>
</gene>
<dbReference type="RefSeq" id="WP_128499638.1">
    <property type="nucleotide sequence ID" value="NZ_RZNC01000005.1"/>
</dbReference>
<evidence type="ECO:0000313" key="2">
    <source>
        <dbReference type="EMBL" id="RWZ59160.1"/>
    </source>
</evidence>
<evidence type="ECO:0000313" key="3">
    <source>
        <dbReference type="Proteomes" id="UP000288603"/>
    </source>
</evidence>
<feature type="region of interest" description="Disordered" evidence="1">
    <location>
        <begin position="1"/>
        <end position="84"/>
    </location>
</feature>
<comment type="caution">
    <text evidence="2">The sequence shown here is derived from an EMBL/GenBank/DDBJ whole genome shotgun (WGS) entry which is preliminary data.</text>
</comment>
<sequence>MSDPQRDESGEPAVNDPAKDPAIVGERLTGERDAQDPDGLLTVDQIAGGSHGASPEEGLRVPRDGRIEEPTVMTDGGETETDES</sequence>
<keyword evidence="3" id="KW-1185">Reference proteome</keyword>
<name>A0A444Q5Q4_9MICO</name>
<dbReference type="EMBL" id="RZNC01000005">
    <property type="protein sequence ID" value="RWZ59160.1"/>
    <property type="molecule type" value="Genomic_DNA"/>
</dbReference>
<protein>
    <submittedName>
        <fullName evidence="2">Uncharacterized protein</fullName>
    </submittedName>
</protein>
<dbReference type="OrthoDB" id="5124911at2"/>
<dbReference type="AlphaFoldDB" id="A0A444Q5Q4"/>
<dbReference type="Proteomes" id="UP000288603">
    <property type="component" value="Unassembled WGS sequence"/>
</dbReference>
<accession>A0A444Q5Q4</accession>
<proteinExistence type="predicted"/>
<evidence type="ECO:0000256" key="1">
    <source>
        <dbReference type="SAM" id="MobiDB-lite"/>
    </source>
</evidence>
<organism evidence="2 3">
    <name type="scientific">Labedella populi</name>
    <dbReference type="NCBI Taxonomy" id="2498850"/>
    <lineage>
        <taxon>Bacteria</taxon>
        <taxon>Bacillati</taxon>
        <taxon>Actinomycetota</taxon>
        <taxon>Actinomycetes</taxon>
        <taxon>Micrococcales</taxon>
        <taxon>Microbacteriaceae</taxon>
        <taxon>Labedella</taxon>
    </lineage>
</organism>
<feature type="compositionally biased region" description="Basic and acidic residues" evidence="1">
    <location>
        <begin position="57"/>
        <end position="69"/>
    </location>
</feature>